<evidence type="ECO:0000259" key="1">
    <source>
        <dbReference type="PROSITE" id="PS51186"/>
    </source>
</evidence>
<comment type="caution">
    <text evidence="2">The sequence shown here is derived from an EMBL/GenBank/DDBJ whole genome shotgun (WGS) entry which is preliminary data.</text>
</comment>
<dbReference type="CDD" id="cd04301">
    <property type="entry name" value="NAT_SF"/>
    <property type="match status" value="1"/>
</dbReference>
<feature type="domain" description="N-acetyltransferase" evidence="1">
    <location>
        <begin position="12"/>
        <end position="145"/>
    </location>
</feature>
<dbReference type="InterPro" id="IPR000182">
    <property type="entry name" value="GNAT_dom"/>
</dbReference>
<dbReference type="PANTHER" id="PTHR43233:SF1">
    <property type="entry name" value="FAMILY N-ACETYLTRANSFERASE, PUTATIVE (AFU_ORTHOLOGUE AFUA_6G03350)-RELATED"/>
    <property type="match status" value="1"/>
</dbReference>
<dbReference type="Pfam" id="PF00583">
    <property type="entry name" value="Acetyltransf_1"/>
    <property type="match status" value="1"/>
</dbReference>
<accession>A0ABS9W6P4</accession>
<dbReference type="RefSeq" id="WP_241793230.1">
    <property type="nucleotide sequence ID" value="NZ_JALBUU010000027.1"/>
</dbReference>
<evidence type="ECO:0000313" key="3">
    <source>
        <dbReference type="Proteomes" id="UP001201985"/>
    </source>
</evidence>
<dbReference type="PANTHER" id="PTHR43233">
    <property type="entry name" value="FAMILY N-ACETYLTRANSFERASE, PUTATIVE (AFU_ORTHOLOGUE AFUA_6G03350)-RELATED"/>
    <property type="match status" value="1"/>
</dbReference>
<dbReference type="PROSITE" id="PS51186">
    <property type="entry name" value="GNAT"/>
    <property type="match status" value="1"/>
</dbReference>
<evidence type="ECO:0000313" key="2">
    <source>
        <dbReference type="EMBL" id="MCI0754970.1"/>
    </source>
</evidence>
<dbReference type="InterPro" id="IPR053144">
    <property type="entry name" value="Acetyltransferase_Butenolide"/>
</dbReference>
<dbReference type="Proteomes" id="UP001201985">
    <property type="component" value="Unassembled WGS sequence"/>
</dbReference>
<dbReference type="SUPFAM" id="SSF55729">
    <property type="entry name" value="Acyl-CoA N-acyltransferases (Nat)"/>
    <property type="match status" value="1"/>
</dbReference>
<dbReference type="Gene3D" id="3.40.630.30">
    <property type="match status" value="1"/>
</dbReference>
<dbReference type="InterPro" id="IPR016181">
    <property type="entry name" value="Acyl_CoA_acyltransferase"/>
</dbReference>
<gene>
    <name evidence="2" type="ORF">MON41_14700</name>
</gene>
<keyword evidence="3" id="KW-1185">Reference proteome</keyword>
<sequence length="163" mass="18037">MPHSVILPDGHEVSDDRTRIDMEFVHASLAEVYWSAGRSRAVTERSWANCLCLGLYAPDGQIVGFGRLLTDYALRAHLGDVFVRPSARGRGLSKALVETVLNHPELTTVTHWTLTTKDAHGLYARYGFRAAELDENWMTLVRPPPADGSHLPWRSAPAAFGSN</sequence>
<dbReference type="EMBL" id="JALBUU010000027">
    <property type="protein sequence ID" value="MCI0754970.1"/>
    <property type="molecule type" value="Genomic_DNA"/>
</dbReference>
<organism evidence="2 3">
    <name type="scientific">Teichococcus vastitatis</name>
    <dbReference type="NCBI Taxonomy" id="2307076"/>
    <lineage>
        <taxon>Bacteria</taxon>
        <taxon>Pseudomonadati</taxon>
        <taxon>Pseudomonadota</taxon>
        <taxon>Alphaproteobacteria</taxon>
        <taxon>Acetobacterales</taxon>
        <taxon>Roseomonadaceae</taxon>
        <taxon>Roseomonas</taxon>
    </lineage>
</organism>
<protein>
    <submittedName>
        <fullName evidence="2">GNAT family N-acetyltransferase</fullName>
    </submittedName>
</protein>
<proteinExistence type="predicted"/>
<name>A0ABS9W6P4_9PROT</name>
<reference evidence="2 3" key="1">
    <citation type="submission" date="2022-03" db="EMBL/GenBank/DDBJ databases">
        <title>Complete genome analysis of Roseomonas KG 17.1 : a prolific producer of plant growth promoters.</title>
        <authorList>
            <person name="Saadouli I."/>
            <person name="Najjari A."/>
            <person name="Mosbah A."/>
            <person name="Ouzari H.I."/>
        </authorList>
    </citation>
    <scope>NUCLEOTIDE SEQUENCE [LARGE SCALE GENOMIC DNA]</scope>
    <source>
        <strain evidence="2 3">KG17-1</strain>
    </source>
</reference>